<evidence type="ECO:0000259" key="7">
    <source>
        <dbReference type="Pfam" id="PF21796"/>
    </source>
</evidence>
<evidence type="ECO:0000259" key="6">
    <source>
        <dbReference type="Pfam" id="PF12253"/>
    </source>
</evidence>
<feature type="compositionally biased region" description="Low complexity" evidence="5">
    <location>
        <begin position="667"/>
        <end position="679"/>
    </location>
</feature>
<dbReference type="AlphaFoldDB" id="A0A5C3L428"/>
<accession>A0A5C3L428</accession>
<dbReference type="GO" id="GO:0005634">
    <property type="term" value="C:nucleus"/>
    <property type="evidence" value="ECO:0007669"/>
    <property type="project" value="UniProtKB-SubCell"/>
</dbReference>
<feature type="domain" description="Chromatin assembly factor 1 subunit A dimerization" evidence="6">
    <location>
        <begin position="452"/>
        <end position="523"/>
    </location>
</feature>
<feature type="region of interest" description="Disordered" evidence="5">
    <location>
        <begin position="663"/>
        <end position="688"/>
    </location>
</feature>
<evidence type="ECO:0000256" key="3">
    <source>
        <dbReference type="ARBA" id="ARBA00023204"/>
    </source>
</evidence>
<protein>
    <recommendedName>
        <fullName evidence="10">Chromatin assembly factor 1 subunit A</fullName>
    </recommendedName>
</protein>
<dbReference type="Pfam" id="PF21796">
    <property type="entry name" value="Cac1_C"/>
    <property type="match status" value="1"/>
</dbReference>
<evidence type="ECO:0000256" key="2">
    <source>
        <dbReference type="ARBA" id="ARBA00022763"/>
    </source>
</evidence>
<dbReference type="Proteomes" id="UP000307440">
    <property type="component" value="Unassembled WGS sequence"/>
</dbReference>
<evidence type="ECO:0000256" key="4">
    <source>
        <dbReference type="ARBA" id="ARBA00023242"/>
    </source>
</evidence>
<dbReference type="GO" id="GO:0033186">
    <property type="term" value="C:CAF-1 complex"/>
    <property type="evidence" value="ECO:0007669"/>
    <property type="project" value="TreeGrafter"/>
</dbReference>
<feature type="compositionally biased region" description="Basic and acidic residues" evidence="5">
    <location>
        <begin position="209"/>
        <end position="224"/>
    </location>
</feature>
<evidence type="ECO:0000313" key="8">
    <source>
        <dbReference type="EMBL" id="TFK27333.1"/>
    </source>
</evidence>
<sequence>MIELKNGKVVCKQKPVSLEKQSETLQEIVKFRDMLEKRIEAKRKPILDIPDEYKPVIAKLAHESDKGATPLAKHIRQQLLPAQDEEDEEKSKEVGAALPQSAVELSITAILDRNNYGLDAPTGSKLPTSLAVWRWEVKQQYLDWLPKAAREKAESRLEERKQAKQALLIIFDALPQSEKDALFTPTKGGNDSKKIKDSNKLPVNATPEPSDKAKSESKPAESAKKLGKKKAADPENDQADTPAPKPKKPVDPEKAAREKERLEKKAAKAEKEQKAIEAKNKSRTIMTSFFKPKIAASSTPSPSKIASASSSQSEFDRVFKPFVLKKDSVLAPINWFRESKNRKHPNGAEIIVIDDDGSVSDIEMVDNAQLNPEKLSRMSGRQRLENLLSSLPLASDPRRLPRRRIPSGYKVFHPTSVRDVVAQLSEAEVTGDDALVRVLLATLRDRKAYPAKVFIFHEDARPGFFGTWTRSSKVIGPRTPLARDPLTLDYGYDSGEEWEEEPVGDDVADDDDDDDGNDEDRDSDADSWLVDDDEEVEVDVRDLDSLDAPDIFDLPLPPPPKRKAEDGEKKGSKKRKVVVPLVAFSKGPCWEDTIGSCTYEPFNQYRIQLFNDTPFPIDPFTYVSTCVEDFRDFRASVNKSTAATATGGDGFVIPSLPPRLNGAMPVSSDAASSSSTTTTPQPPKKQLKHPFPDVHLPVLVNKVLQSDTGSLVLLIELIYEELKANKVTKAAVEVKVREVCEKVQKKWTVKAAYMSFSAPSSNGIAPQVSS</sequence>
<dbReference type="InterPro" id="IPR048800">
    <property type="entry name" value="Cac1-like_C"/>
</dbReference>
<dbReference type="EMBL" id="ML210165">
    <property type="protein sequence ID" value="TFK27333.1"/>
    <property type="molecule type" value="Genomic_DNA"/>
</dbReference>
<keyword evidence="9" id="KW-1185">Reference proteome</keyword>
<feature type="compositionally biased region" description="Basic and acidic residues" evidence="5">
    <location>
        <begin position="190"/>
        <end position="199"/>
    </location>
</feature>
<evidence type="ECO:0000256" key="1">
    <source>
        <dbReference type="ARBA" id="ARBA00004123"/>
    </source>
</evidence>
<keyword evidence="3" id="KW-0234">DNA repair</keyword>
<dbReference type="InterPro" id="IPR022043">
    <property type="entry name" value="CAF1A_DD"/>
</dbReference>
<feature type="compositionally biased region" description="Acidic residues" evidence="5">
    <location>
        <begin position="494"/>
        <end position="531"/>
    </location>
</feature>
<dbReference type="PANTHER" id="PTHR15272">
    <property type="entry name" value="CHROMATIN ASSEMBLY FACTOR 1 SUBUNIT A CAF-1 SUBUNIT A"/>
    <property type="match status" value="1"/>
</dbReference>
<feature type="domain" description="Chromatin assembly factor 1 subunit Cac1-like C-terminal" evidence="7">
    <location>
        <begin position="700"/>
        <end position="749"/>
    </location>
</feature>
<dbReference type="PANTHER" id="PTHR15272:SF0">
    <property type="entry name" value="CHROMATIN ASSEMBLY FACTOR 1 SUBUNIT A"/>
    <property type="match status" value="1"/>
</dbReference>
<keyword evidence="4" id="KW-0539">Nucleus</keyword>
<feature type="compositionally biased region" description="Basic and acidic residues" evidence="5">
    <location>
        <begin position="248"/>
        <end position="280"/>
    </location>
</feature>
<evidence type="ECO:0000256" key="5">
    <source>
        <dbReference type="SAM" id="MobiDB-lite"/>
    </source>
</evidence>
<name>A0A5C3L428_COPMA</name>
<gene>
    <name evidence="8" type="ORF">FA15DRAFT_635715</name>
</gene>
<reference evidence="8 9" key="1">
    <citation type="journal article" date="2019" name="Nat. Ecol. Evol.">
        <title>Megaphylogeny resolves global patterns of mushroom evolution.</title>
        <authorList>
            <person name="Varga T."/>
            <person name="Krizsan K."/>
            <person name="Foldi C."/>
            <person name="Dima B."/>
            <person name="Sanchez-Garcia M."/>
            <person name="Sanchez-Ramirez S."/>
            <person name="Szollosi G.J."/>
            <person name="Szarkandi J.G."/>
            <person name="Papp V."/>
            <person name="Albert L."/>
            <person name="Andreopoulos W."/>
            <person name="Angelini C."/>
            <person name="Antonin V."/>
            <person name="Barry K.W."/>
            <person name="Bougher N.L."/>
            <person name="Buchanan P."/>
            <person name="Buyck B."/>
            <person name="Bense V."/>
            <person name="Catcheside P."/>
            <person name="Chovatia M."/>
            <person name="Cooper J."/>
            <person name="Damon W."/>
            <person name="Desjardin D."/>
            <person name="Finy P."/>
            <person name="Geml J."/>
            <person name="Haridas S."/>
            <person name="Hughes K."/>
            <person name="Justo A."/>
            <person name="Karasinski D."/>
            <person name="Kautmanova I."/>
            <person name="Kiss B."/>
            <person name="Kocsube S."/>
            <person name="Kotiranta H."/>
            <person name="LaButti K.M."/>
            <person name="Lechner B.E."/>
            <person name="Liimatainen K."/>
            <person name="Lipzen A."/>
            <person name="Lukacs Z."/>
            <person name="Mihaltcheva S."/>
            <person name="Morgado L.N."/>
            <person name="Niskanen T."/>
            <person name="Noordeloos M.E."/>
            <person name="Ohm R.A."/>
            <person name="Ortiz-Santana B."/>
            <person name="Ovrebo C."/>
            <person name="Racz N."/>
            <person name="Riley R."/>
            <person name="Savchenko A."/>
            <person name="Shiryaev A."/>
            <person name="Soop K."/>
            <person name="Spirin V."/>
            <person name="Szebenyi C."/>
            <person name="Tomsovsky M."/>
            <person name="Tulloss R.E."/>
            <person name="Uehling J."/>
            <person name="Grigoriev I.V."/>
            <person name="Vagvolgyi C."/>
            <person name="Papp T."/>
            <person name="Martin F.M."/>
            <person name="Miettinen O."/>
            <person name="Hibbett D.S."/>
            <person name="Nagy L.G."/>
        </authorList>
    </citation>
    <scope>NUCLEOTIDE SEQUENCE [LARGE SCALE GENOMIC DNA]</scope>
    <source>
        <strain evidence="8 9">CBS 121175</strain>
    </source>
</reference>
<organism evidence="8 9">
    <name type="scientific">Coprinopsis marcescibilis</name>
    <name type="common">Agaric fungus</name>
    <name type="synonym">Psathyrella marcescibilis</name>
    <dbReference type="NCBI Taxonomy" id="230819"/>
    <lineage>
        <taxon>Eukaryota</taxon>
        <taxon>Fungi</taxon>
        <taxon>Dikarya</taxon>
        <taxon>Basidiomycota</taxon>
        <taxon>Agaricomycotina</taxon>
        <taxon>Agaricomycetes</taxon>
        <taxon>Agaricomycetidae</taxon>
        <taxon>Agaricales</taxon>
        <taxon>Agaricineae</taxon>
        <taxon>Psathyrellaceae</taxon>
        <taxon>Coprinopsis</taxon>
    </lineage>
</organism>
<dbReference type="STRING" id="230819.A0A5C3L428"/>
<feature type="region of interest" description="Disordered" evidence="5">
    <location>
        <begin position="549"/>
        <end position="572"/>
    </location>
</feature>
<proteinExistence type="predicted"/>
<feature type="region of interest" description="Disordered" evidence="5">
    <location>
        <begin position="180"/>
        <end position="282"/>
    </location>
</feature>
<evidence type="ECO:0008006" key="10">
    <source>
        <dbReference type="Google" id="ProtNLM"/>
    </source>
</evidence>
<dbReference type="GO" id="GO:0006281">
    <property type="term" value="P:DNA repair"/>
    <property type="evidence" value="ECO:0007669"/>
    <property type="project" value="UniProtKB-KW"/>
</dbReference>
<keyword evidence="2" id="KW-0227">DNA damage</keyword>
<dbReference type="OrthoDB" id="440676at2759"/>
<evidence type="ECO:0000313" key="9">
    <source>
        <dbReference type="Proteomes" id="UP000307440"/>
    </source>
</evidence>
<feature type="region of interest" description="Disordered" evidence="5">
    <location>
        <begin position="485"/>
        <end position="531"/>
    </location>
</feature>
<comment type="subcellular location">
    <subcellularLocation>
        <location evidence="1">Nucleus</location>
    </subcellularLocation>
</comment>
<dbReference type="GO" id="GO:0006334">
    <property type="term" value="P:nucleosome assembly"/>
    <property type="evidence" value="ECO:0007669"/>
    <property type="project" value="TreeGrafter"/>
</dbReference>
<dbReference type="Pfam" id="PF12253">
    <property type="entry name" value="CAF1A_dimeriz"/>
    <property type="match status" value="1"/>
</dbReference>